<evidence type="ECO:0000313" key="3">
    <source>
        <dbReference type="Proteomes" id="UP001174936"/>
    </source>
</evidence>
<name>A0AA40CXA3_9PEZI</name>
<dbReference type="EMBL" id="JAULSV010000002">
    <property type="protein sequence ID" value="KAK0652579.1"/>
    <property type="molecule type" value="Genomic_DNA"/>
</dbReference>
<evidence type="ECO:0000313" key="2">
    <source>
        <dbReference type="EMBL" id="KAK0652579.1"/>
    </source>
</evidence>
<feature type="compositionally biased region" description="Basic and acidic residues" evidence="1">
    <location>
        <begin position="27"/>
        <end position="56"/>
    </location>
</feature>
<reference evidence="2" key="1">
    <citation type="submission" date="2023-06" db="EMBL/GenBank/DDBJ databases">
        <title>Genome-scale phylogeny and comparative genomics of the fungal order Sordariales.</title>
        <authorList>
            <consortium name="Lawrence Berkeley National Laboratory"/>
            <person name="Hensen N."/>
            <person name="Bonometti L."/>
            <person name="Westerberg I."/>
            <person name="Brannstrom I.O."/>
            <person name="Guillou S."/>
            <person name="Cros-Aarteil S."/>
            <person name="Calhoun S."/>
            <person name="Haridas S."/>
            <person name="Kuo A."/>
            <person name="Mondo S."/>
            <person name="Pangilinan J."/>
            <person name="Riley R."/>
            <person name="Labutti K."/>
            <person name="Andreopoulos B."/>
            <person name="Lipzen A."/>
            <person name="Chen C."/>
            <person name="Yanf M."/>
            <person name="Daum C."/>
            <person name="Ng V."/>
            <person name="Clum A."/>
            <person name="Steindorff A."/>
            <person name="Ohm R."/>
            <person name="Martin F."/>
            <person name="Silar P."/>
            <person name="Natvig D."/>
            <person name="Lalanne C."/>
            <person name="Gautier V."/>
            <person name="Ament-Velasquez S.L."/>
            <person name="Kruys A."/>
            <person name="Hutchinson M.I."/>
            <person name="Powell A.J."/>
            <person name="Barry K."/>
            <person name="Miller A.N."/>
            <person name="Grigoriev I.V."/>
            <person name="Debuchy R."/>
            <person name="Gladieux P."/>
            <person name="Thoren M.H."/>
            <person name="Johannesson H."/>
        </authorList>
    </citation>
    <scope>NUCLEOTIDE SEQUENCE</scope>
    <source>
        <strain evidence="2">SMH2532-1</strain>
    </source>
</reference>
<evidence type="ECO:0000256" key="1">
    <source>
        <dbReference type="SAM" id="MobiDB-lite"/>
    </source>
</evidence>
<protein>
    <submittedName>
        <fullName evidence="2">Uncharacterized protein</fullName>
    </submittedName>
</protein>
<accession>A0AA40CXA3</accession>
<proteinExistence type="predicted"/>
<keyword evidence="3" id="KW-1185">Reference proteome</keyword>
<gene>
    <name evidence="2" type="ORF">B0T16DRAFT_103307</name>
</gene>
<organism evidence="2 3">
    <name type="scientific">Cercophora newfieldiana</name>
    <dbReference type="NCBI Taxonomy" id="92897"/>
    <lineage>
        <taxon>Eukaryota</taxon>
        <taxon>Fungi</taxon>
        <taxon>Dikarya</taxon>
        <taxon>Ascomycota</taxon>
        <taxon>Pezizomycotina</taxon>
        <taxon>Sordariomycetes</taxon>
        <taxon>Sordariomycetidae</taxon>
        <taxon>Sordariales</taxon>
        <taxon>Lasiosphaeriaceae</taxon>
        <taxon>Cercophora</taxon>
    </lineage>
</organism>
<dbReference type="AlphaFoldDB" id="A0AA40CXA3"/>
<feature type="region of interest" description="Disordered" evidence="1">
    <location>
        <begin position="25"/>
        <end position="58"/>
    </location>
</feature>
<sequence length="135" mass="15075">MVDKAEIPRTTITRHADSRMHSIVSRTMEDGAERITDQRGGRRARSCESQHPEDSRRRIRCLPAKCPQIRSPYRRAPASQARSIHLHRVLGNADADADLWLSVCSRILRPATVAGKLFVATVAPSELYLFLSTGA</sequence>
<dbReference type="Proteomes" id="UP001174936">
    <property type="component" value="Unassembled WGS sequence"/>
</dbReference>
<comment type="caution">
    <text evidence="2">The sequence shown here is derived from an EMBL/GenBank/DDBJ whole genome shotgun (WGS) entry which is preliminary data.</text>
</comment>